<organism evidence="1 2">
    <name type="scientific">Catenulispora acidiphila (strain DSM 44928 / JCM 14897 / NBRC 102108 / NRRL B-24433 / ID139908)</name>
    <dbReference type="NCBI Taxonomy" id="479433"/>
    <lineage>
        <taxon>Bacteria</taxon>
        <taxon>Bacillati</taxon>
        <taxon>Actinomycetota</taxon>
        <taxon>Actinomycetes</taxon>
        <taxon>Catenulisporales</taxon>
        <taxon>Catenulisporaceae</taxon>
        <taxon>Catenulispora</taxon>
    </lineage>
</organism>
<reference evidence="1 2" key="1">
    <citation type="journal article" date="2009" name="Stand. Genomic Sci.">
        <title>Complete genome sequence of Catenulispora acidiphila type strain (ID 139908).</title>
        <authorList>
            <person name="Copeland A."/>
            <person name="Lapidus A."/>
            <person name="Glavina Del Rio T."/>
            <person name="Nolan M."/>
            <person name="Lucas S."/>
            <person name="Chen F."/>
            <person name="Tice H."/>
            <person name="Cheng J.F."/>
            <person name="Bruce D."/>
            <person name="Goodwin L."/>
            <person name="Pitluck S."/>
            <person name="Mikhailova N."/>
            <person name="Pati A."/>
            <person name="Ivanova N."/>
            <person name="Mavromatis K."/>
            <person name="Chen A."/>
            <person name="Palaniappan K."/>
            <person name="Chain P."/>
            <person name="Land M."/>
            <person name="Hauser L."/>
            <person name="Chang Y.J."/>
            <person name="Jeffries C.D."/>
            <person name="Chertkov O."/>
            <person name="Brettin T."/>
            <person name="Detter J.C."/>
            <person name="Han C."/>
            <person name="Ali Z."/>
            <person name="Tindall B.J."/>
            <person name="Goker M."/>
            <person name="Bristow J."/>
            <person name="Eisen J.A."/>
            <person name="Markowitz V."/>
            <person name="Hugenholtz P."/>
            <person name="Kyrpides N.C."/>
            <person name="Klenk H.P."/>
        </authorList>
    </citation>
    <scope>NUCLEOTIDE SEQUENCE [LARGE SCALE GENOMIC DNA]</scope>
    <source>
        <strain evidence="2">DSM 44928 / JCM 14897 / NBRC 102108 / NRRL B-24433 / ID139908</strain>
    </source>
</reference>
<dbReference type="AlphaFoldDB" id="C7PZW3"/>
<sequence>MAAHMSPDQAAAEVPALPGWSVQDTYAHITGISADILAGVPGNPHDPGWTAGHLSTRRGHSLAEICEEWEANGPGVEAALDDPARRRSVSAVLDAFHHGHDIRGALGRTEERHTPQAAFATALTIKIRSGPWAEAGNPPIEFATGSGGWRLGAPDAAPVAALSTSDFELSRLLIGRRSRAQMLAAGWSGDPEPIVDLLPAFGPPVTDLTE</sequence>
<dbReference type="STRING" id="479433.Caci_4767"/>
<evidence type="ECO:0000313" key="1">
    <source>
        <dbReference type="EMBL" id="ACU73628.1"/>
    </source>
</evidence>
<dbReference type="HOGENOM" id="CLU_075533_0_0_11"/>
<dbReference type="Proteomes" id="UP000000851">
    <property type="component" value="Chromosome"/>
</dbReference>
<protein>
    <recommendedName>
        <fullName evidence="3">Mycothiol-dependent maleylpyruvate isomerase metal-binding domain-containing protein</fullName>
    </recommendedName>
</protein>
<proteinExistence type="predicted"/>
<dbReference type="SUPFAM" id="SSF109854">
    <property type="entry name" value="DinB/YfiT-like putative metalloenzymes"/>
    <property type="match status" value="1"/>
</dbReference>
<gene>
    <name evidence="1" type="ordered locus">Caci_4767</name>
</gene>
<keyword evidence="2" id="KW-1185">Reference proteome</keyword>
<dbReference type="OrthoDB" id="154293at2"/>
<evidence type="ECO:0000313" key="2">
    <source>
        <dbReference type="Proteomes" id="UP000000851"/>
    </source>
</evidence>
<dbReference type="KEGG" id="cai:Caci_4767"/>
<name>C7PZW3_CATAD</name>
<dbReference type="InParanoid" id="C7PZW3"/>
<dbReference type="EMBL" id="CP001700">
    <property type="protein sequence ID" value="ACU73628.1"/>
    <property type="molecule type" value="Genomic_DNA"/>
</dbReference>
<dbReference type="eggNOG" id="COG0644">
    <property type="taxonomic scope" value="Bacteria"/>
</dbReference>
<accession>C7PZW3</accession>
<evidence type="ECO:0008006" key="3">
    <source>
        <dbReference type="Google" id="ProtNLM"/>
    </source>
</evidence>
<dbReference type="InterPro" id="IPR034660">
    <property type="entry name" value="DinB/YfiT-like"/>
</dbReference>